<dbReference type="PANTHER" id="PTHR43418">
    <property type="entry name" value="MULTIFUNCTIONAL TRYPTOPHAN BIOSYNTHESIS PROTEIN-RELATED"/>
    <property type="match status" value="1"/>
</dbReference>
<dbReference type="EC" id="4.1.3.27" evidence="2"/>
<dbReference type="Gene3D" id="3.40.50.880">
    <property type="match status" value="1"/>
</dbReference>
<dbReference type="InterPro" id="IPR006221">
    <property type="entry name" value="TrpG/PapA_dom"/>
</dbReference>
<dbReference type="AlphaFoldDB" id="G2Y7Z7"/>
<dbReference type="Proteomes" id="UP000008177">
    <property type="component" value="Unplaced contigs"/>
</dbReference>
<organism evidence="6 7">
    <name type="scientific">Botryotinia fuckeliana (strain T4)</name>
    <name type="common">Noble rot fungus</name>
    <name type="synonym">Botrytis cinerea</name>
    <dbReference type="NCBI Taxonomy" id="999810"/>
    <lineage>
        <taxon>Eukaryota</taxon>
        <taxon>Fungi</taxon>
        <taxon>Dikarya</taxon>
        <taxon>Ascomycota</taxon>
        <taxon>Pezizomycotina</taxon>
        <taxon>Leotiomycetes</taxon>
        <taxon>Helotiales</taxon>
        <taxon>Sclerotiniaceae</taxon>
        <taxon>Botrytis</taxon>
    </lineage>
</organism>
<evidence type="ECO:0000256" key="4">
    <source>
        <dbReference type="ARBA" id="ARBA00022962"/>
    </source>
</evidence>
<keyword evidence="3" id="KW-0057">Aromatic amino acid biosynthesis</keyword>
<dbReference type="InParanoid" id="G2Y7Z7"/>
<dbReference type="InterPro" id="IPR017926">
    <property type="entry name" value="GATASE"/>
</dbReference>
<dbReference type="InterPro" id="IPR029062">
    <property type="entry name" value="Class_I_gatase-like"/>
</dbReference>
<dbReference type="CDD" id="cd01743">
    <property type="entry name" value="GATase1_Anthranilate_Synthase"/>
    <property type="match status" value="1"/>
</dbReference>
<dbReference type="STRING" id="999810.G2Y7Z7"/>
<feature type="domain" description="Glutamine amidotransferase" evidence="5">
    <location>
        <begin position="104"/>
        <end position="223"/>
    </location>
</feature>
<sequence>MISIILYLDVGTRARAPDTPLFFIKQAKPYWTDILPPPVENYTARSLSPLNTISKKQLFFFPSSLLENLYLRIAREVQEEPLSNHKQGRCRQVTMLIQKPLILFIDAYDSFSNNIISLLETSLTASVRTVKINDPILLASDEALHEELRHYVAVVCGPGPGNPETDSDIGIIKKIWRLADEEMLPVLGICLGFQRLCLEFGGQIRRLQGPQHGMIRKVLHAGEAQAVSAVGNDSIFCGAKTTL</sequence>
<dbReference type="GO" id="GO:0005829">
    <property type="term" value="C:cytosol"/>
    <property type="evidence" value="ECO:0007669"/>
    <property type="project" value="TreeGrafter"/>
</dbReference>
<evidence type="ECO:0000256" key="1">
    <source>
        <dbReference type="ARBA" id="ARBA00004873"/>
    </source>
</evidence>
<gene>
    <name evidence="6" type="ORF">BofuT4_P033670.1</name>
</gene>
<dbReference type="HOGENOM" id="CLU_1142450_0_0_1"/>
<evidence type="ECO:0000256" key="2">
    <source>
        <dbReference type="ARBA" id="ARBA00012266"/>
    </source>
</evidence>
<evidence type="ECO:0000313" key="6">
    <source>
        <dbReference type="EMBL" id="CCD48725.1"/>
    </source>
</evidence>
<dbReference type="PRINTS" id="PR00097">
    <property type="entry name" value="ANTSNTHASEII"/>
</dbReference>
<dbReference type="EMBL" id="FQ790296">
    <property type="protein sequence ID" value="CCD48725.1"/>
    <property type="molecule type" value="Genomic_DNA"/>
</dbReference>
<keyword evidence="6" id="KW-0378">Hydrolase</keyword>
<dbReference type="SUPFAM" id="SSF52317">
    <property type="entry name" value="Class I glutamine amidotransferase-like"/>
    <property type="match status" value="1"/>
</dbReference>
<accession>G2Y7Z7</accession>
<evidence type="ECO:0000256" key="3">
    <source>
        <dbReference type="ARBA" id="ARBA00022822"/>
    </source>
</evidence>
<dbReference type="InterPro" id="IPR050472">
    <property type="entry name" value="Anth_synth/Amidotransfase"/>
</dbReference>
<proteinExistence type="predicted"/>
<keyword evidence="4" id="KW-0315">Glutamine amidotransferase</keyword>
<dbReference type="PROSITE" id="PS51273">
    <property type="entry name" value="GATASE_TYPE_1"/>
    <property type="match status" value="1"/>
</dbReference>
<protein>
    <recommendedName>
        <fullName evidence="2">anthranilate synthase</fullName>
        <ecNumber evidence="2">4.1.3.27</ecNumber>
    </recommendedName>
</protein>
<evidence type="ECO:0000259" key="5">
    <source>
        <dbReference type="Pfam" id="PF00117"/>
    </source>
</evidence>
<keyword evidence="3" id="KW-0028">Amino-acid biosynthesis</keyword>
<dbReference type="GO" id="GO:0016787">
    <property type="term" value="F:hydrolase activity"/>
    <property type="evidence" value="ECO:0007669"/>
    <property type="project" value="UniProtKB-KW"/>
</dbReference>
<dbReference type="GO" id="GO:0004049">
    <property type="term" value="F:anthranilate synthase activity"/>
    <property type="evidence" value="ECO:0007669"/>
    <property type="project" value="UniProtKB-EC"/>
</dbReference>
<dbReference type="PANTHER" id="PTHR43418:SF4">
    <property type="entry name" value="MULTIFUNCTIONAL TRYPTOPHAN BIOSYNTHESIS PROTEIN"/>
    <property type="match status" value="1"/>
</dbReference>
<comment type="pathway">
    <text evidence="1">Amino-acid biosynthesis; L-tryptophan biosynthesis; L-tryptophan from chorismate: step 1/5.</text>
</comment>
<dbReference type="GO" id="GO:0000162">
    <property type="term" value="P:L-tryptophan biosynthetic process"/>
    <property type="evidence" value="ECO:0007669"/>
    <property type="project" value="UniProtKB-KW"/>
</dbReference>
<keyword evidence="3" id="KW-0822">Tryptophan biosynthesis</keyword>
<evidence type="ECO:0000313" key="7">
    <source>
        <dbReference type="Proteomes" id="UP000008177"/>
    </source>
</evidence>
<name>G2Y7Z7_BOTF4</name>
<reference evidence="7" key="1">
    <citation type="journal article" date="2011" name="PLoS Genet.">
        <title>Genomic analysis of the necrotrophic fungal pathogens Sclerotinia sclerotiorum and Botrytis cinerea.</title>
        <authorList>
            <person name="Amselem J."/>
            <person name="Cuomo C.A."/>
            <person name="van Kan J.A."/>
            <person name="Viaud M."/>
            <person name="Benito E.P."/>
            <person name="Couloux A."/>
            <person name="Coutinho P.M."/>
            <person name="de Vries R.P."/>
            <person name="Dyer P.S."/>
            <person name="Fillinger S."/>
            <person name="Fournier E."/>
            <person name="Gout L."/>
            <person name="Hahn M."/>
            <person name="Kohn L."/>
            <person name="Lapalu N."/>
            <person name="Plummer K.M."/>
            <person name="Pradier J.M."/>
            <person name="Quevillon E."/>
            <person name="Sharon A."/>
            <person name="Simon A."/>
            <person name="ten Have A."/>
            <person name="Tudzynski B."/>
            <person name="Tudzynski P."/>
            <person name="Wincker P."/>
            <person name="Andrew M."/>
            <person name="Anthouard V."/>
            <person name="Beever R.E."/>
            <person name="Beffa R."/>
            <person name="Benoit I."/>
            <person name="Bouzid O."/>
            <person name="Brault B."/>
            <person name="Chen Z."/>
            <person name="Choquer M."/>
            <person name="Collemare J."/>
            <person name="Cotton P."/>
            <person name="Danchin E.G."/>
            <person name="Da Silva C."/>
            <person name="Gautier A."/>
            <person name="Giraud C."/>
            <person name="Giraud T."/>
            <person name="Gonzalez C."/>
            <person name="Grossetete S."/>
            <person name="Guldener U."/>
            <person name="Henrissat B."/>
            <person name="Howlett B.J."/>
            <person name="Kodira C."/>
            <person name="Kretschmer M."/>
            <person name="Lappartient A."/>
            <person name="Leroch M."/>
            <person name="Levis C."/>
            <person name="Mauceli E."/>
            <person name="Neuveglise C."/>
            <person name="Oeser B."/>
            <person name="Pearson M."/>
            <person name="Poulain J."/>
            <person name="Poussereau N."/>
            <person name="Quesneville H."/>
            <person name="Rascle C."/>
            <person name="Schumacher J."/>
            <person name="Segurens B."/>
            <person name="Sexton A."/>
            <person name="Silva E."/>
            <person name="Sirven C."/>
            <person name="Soanes D.M."/>
            <person name="Talbot N.J."/>
            <person name="Templeton M."/>
            <person name="Yandava C."/>
            <person name="Yarden O."/>
            <person name="Zeng Q."/>
            <person name="Rollins J.A."/>
            <person name="Lebrun M.H."/>
            <person name="Dickman M."/>
        </authorList>
    </citation>
    <scope>NUCLEOTIDE SEQUENCE [LARGE SCALE GENOMIC DNA]</scope>
    <source>
        <strain evidence="7">T4</strain>
    </source>
</reference>
<dbReference type="Pfam" id="PF00117">
    <property type="entry name" value="GATase"/>
    <property type="match status" value="1"/>
</dbReference>